<evidence type="ECO:0000256" key="4">
    <source>
        <dbReference type="PIRSR" id="PIRSR617867-1"/>
    </source>
</evidence>
<dbReference type="PANTHER" id="PTHR11717">
    <property type="entry name" value="LOW MOLECULAR WEIGHT PROTEIN TYROSINE PHOSPHATASE"/>
    <property type="match status" value="1"/>
</dbReference>
<organism evidence="6 7">
    <name type="scientific">Sphaerisporangium siamense</name>
    <dbReference type="NCBI Taxonomy" id="795645"/>
    <lineage>
        <taxon>Bacteria</taxon>
        <taxon>Bacillati</taxon>
        <taxon>Actinomycetota</taxon>
        <taxon>Actinomycetes</taxon>
        <taxon>Streptosporangiales</taxon>
        <taxon>Streptosporangiaceae</taxon>
        <taxon>Sphaerisporangium</taxon>
    </lineage>
</organism>
<evidence type="ECO:0000313" key="7">
    <source>
        <dbReference type="Proteomes" id="UP000542210"/>
    </source>
</evidence>
<comment type="caution">
    <text evidence="6">The sequence shown here is derived from an EMBL/GenBank/DDBJ whole genome shotgun (WGS) entry which is preliminary data.</text>
</comment>
<dbReference type="InterPro" id="IPR023485">
    <property type="entry name" value="Ptyr_pPase"/>
</dbReference>
<name>A0A7W7DCQ8_9ACTN</name>
<dbReference type="SUPFAM" id="SSF52788">
    <property type="entry name" value="Phosphotyrosine protein phosphatases I"/>
    <property type="match status" value="1"/>
</dbReference>
<feature type="domain" description="Phosphotyrosine protein phosphatase I" evidence="5">
    <location>
        <begin position="17"/>
        <end position="200"/>
    </location>
</feature>
<feature type="active site" description="Nucleophile" evidence="4">
    <location>
        <position position="23"/>
    </location>
</feature>
<dbReference type="EC" id="3.1.3.48" evidence="6"/>
<evidence type="ECO:0000256" key="3">
    <source>
        <dbReference type="ARBA" id="ARBA00022912"/>
    </source>
</evidence>
<dbReference type="Proteomes" id="UP000542210">
    <property type="component" value="Unassembled WGS sequence"/>
</dbReference>
<dbReference type="InterPro" id="IPR050438">
    <property type="entry name" value="LMW_PTPase"/>
</dbReference>
<keyword evidence="7" id="KW-1185">Reference proteome</keyword>
<gene>
    <name evidence="6" type="ORF">BJ982_004522</name>
</gene>
<reference evidence="6 7" key="1">
    <citation type="submission" date="2020-08" db="EMBL/GenBank/DDBJ databases">
        <title>Sequencing the genomes of 1000 actinobacteria strains.</title>
        <authorList>
            <person name="Klenk H.-P."/>
        </authorList>
    </citation>
    <scope>NUCLEOTIDE SEQUENCE [LARGE SCALE GENOMIC DNA]</scope>
    <source>
        <strain evidence="6 7">DSM 45784</strain>
    </source>
</reference>
<dbReference type="InterPro" id="IPR017867">
    <property type="entry name" value="Tyr_phospatase_low_mol_wt"/>
</dbReference>
<dbReference type="RefSeq" id="WP_184883122.1">
    <property type="nucleotide sequence ID" value="NZ_BOOV01000005.1"/>
</dbReference>
<dbReference type="InterPro" id="IPR036196">
    <property type="entry name" value="Ptyr_pPase_sf"/>
</dbReference>
<evidence type="ECO:0000313" key="6">
    <source>
        <dbReference type="EMBL" id="MBB4702978.1"/>
    </source>
</evidence>
<dbReference type="AlphaFoldDB" id="A0A7W7DCQ8"/>
<protein>
    <submittedName>
        <fullName evidence="6">Protein-tyrosine phosphatase</fullName>
        <ecNumber evidence="6">3.1.3.48</ecNumber>
    </submittedName>
</protein>
<dbReference type="Gene3D" id="3.40.50.2300">
    <property type="match status" value="1"/>
</dbReference>
<sequence length="219" mass="23144">MAARPDPWTPAPREEGFRLLFVCTANICRSPIAERYARAALGAGSPVVVESAGVRAVPGRPMAPGAARVLEKMGADPSGFAARRLTSRMLEEADLVLTATTAHRGSVVQECPRISRRVFTITEFGALTGAVLTRPRSAADLAREGDPVRRAHVLLAQARALRGLVPVDEPDVPDPYGRWARAYRSAARRIAEGLSAPLETLTAVAAPASAGGRGTSSGW</sequence>
<proteinExistence type="inferred from homology"/>
<dbReference type="PRINTS" id="PR00719">
    <property type="entry name" value="LMWPTPASE"/>
</dbReference>
<dbReference type="Pfam" id="PF01451">
    <property type="entry name" value="LMWPc"/>
    <property type="match status" value="1"/>
</dbReference>
<feature type="active site" evidence="4">
    <location>
        <position position="29"/>
    </location>
</feature>
<evidence type="ECO:0000256" key="1">
    <source>
        <dbReference type="ARBA" id="ARBA00011063"/>
    </source>
</evidence>
<dbReference type="GO" id="GO:0004725">
    <property type="term" value="F:protein tyrosine phosphatase activity"/>
    <property type="evidence" value="ECO:0007669"/>
    <property type="project" value="UniProtKB-EC"/>
</dbReference>
<comment type="similarity">
    <text evidence="1">Belongs to the low molecular weight phosphotyrosine protein phosphatase family.</text>
</comment>
<dbReference type="EMBL" id="JACHND010000001">
    <property type="protein sequence ID" value="MBB4702978.1"/>
    <property type="molecule type" value="Genomic_DNA"/>
</dbReference>
<evidence type="ECO:0000256" key="2">
    <source>
        <dbReference type="ARBA" id="ARBA00022801"/>
    </source>
</evidence>
<evidence type="ECO:0000259" key="5">
    <source>
        <dbReference type="SMART" id="SM00226"/>
    </source>
</evidence>
<accession>A0A7W7DCQ8</accession>
<dbReference type="PANTHER" id="PTHR11717:SF31">
    <property type="entry name" value="LOW MOLECULAR WEIGHT PROTEIN-TYROSINE-PHOSPHATASE ETP-RELATED"/>
    <property type="match status" value="1"/>
</dbReference>
<keyword evidence="2 6" id="KW-0378">Hydrolase</keyword>
<keyword evidence="3" id="KW-0904">Protein phosphatase</keyword>
<dbReference type="SMART" id="SM00226">
    <property type="entry name" value="LMWPc"/>
    <property type="match status" value="1"/>
</dbReference>